<dbReference type="AlphaFoldDB" id="A0A4R6S7J7"/>
<keyword evidence="3 6" id="KW-0812">Transmembrane</keyword>
<evidence type="ECO:0000313" key="9">
    <source>
        <dbReference type="Proteomes" id="UP000295601"/>
    </source>
</evidence>
<evidence type="ECO:0000256" key="6">
    <source>
        <dbReference type="SAM" id="Phobius"/>
    </source>
</evidence>
<evidence type="ECO:0000256" key="1">
    <source>
        <dbReference type="ARBA" id="ARBA00004651"/>
    </source>
</evidence>
<dbReference type="PANTHER" id="PTHR40077:SF2">
    <property type="entry name" value="MEMBRANE PROTEIN"/>
    <property type="match status" value="1"/>
</dbReference>
<sequence length="166" mass="18828">MPTLLARALAQNRMDIMQLQPKPADYPRIRKALSFYKVTSVITGVMLLLLVAVMIMKYAFNVQLFLFTPNAFAEFVPLAPEGVDSDFVPQGFDLFKAILIAHGWFYVVYLVSDFMLWSPMRWHFGRFLLIALGGVIPFMSFFLEARIVRQVTGYLDAHAAKAEVSA</sequence>
<dbReference type="InterPro" id="IPR023845">
    <property type="entry name" value="DUF3817_TM"/>
</dbReference>
<dbReference type="Pfam" id="PF12823">
    <property type="entry name" value="DUF3817"/>
    <property type="match status" value="1"/>
</dbReference>
<dbReference type="Proteomes" id="UP000295601">
    <property type="component" value="Unassembled WGS sequence"/>
</dbReference>
<name>A0A4R6S7J7_9MICO</name>
<feature type="transmembrane region" description="Helical" evidence="6">
    <location>
        <begin position="94"/>
        <end position="112"/>
    </location>
</feature>
<keyword evidence="9" id="KW-1185">Reference proteome</keyword>
<organism evidence="8 9">
    <name type="scientific">Leucobacter luti</name>
    <dbReference type="NCBI Taxonomy" id="340320"/>
    <lineage>
        <taxon>Bacteria</taxon>
        <taxon>Bacillati</taxon>
        <taxon>Actinomycetota</taxon>
        <taxon>Actinomycetes</taxon>
        <taxon>Micrococcales</taxon>
        <taxon>Microbacteriaceae</taxon>
        <taxon>Leucobacter</taxon>
    </lineage>
</organism>
<comment type="subcellular location">
    <subcellularLocation>
        <location evidence="1">Cell membrane</location>
        <topology evidence="1">Multi-pass membrane protein</topology>
    </subcellularLocation>
</comment>
<dbReference type="PANTHER" id="PTHR40077">
    <property type="entry name" value="MEMBRANE PROTEIN-RELATED"/>
    <property type="match status" value="1"/>
</dbReference>
<comment type="caution">
    <text evidence="8">The sequence shown here is derived from an EMBL/GenBank/DDBJ whole genome shotgun (WGS) entry which is preliminary data.</text>
</comment>
<feature type="transmembrane region" description="Helical" evidence="6">
    <location>
        <begin position="38"/>
        <end position="60"/>
    </location>
</feature>
<keyword evidence="4 6" id="KW-1133">Transmembrane helix</keyword>
<evidence type="ECO:0000256" key="2">
    <source>
        <dbReference type="ARBA" id="ARBA00022475"/>
    </source>
</evidence>
<evidence type="ECO:0000313" key="8">
    <source>
        <dbReference type="EMBL" id="TDP95822.1"/>
    </source>
</evidence>
<gene>
    <name evidence="8" type="ORF">EDF62_0516</name>
</gene>
<accession>A0A4R6S7J7</accession>
<proteinExistence type="predicted"/>
<dbReference type="NCBIfam" id="TIGR03954">
    <property type="entry name" value="integ_memb_HG"/>
    <property type="match status" value="1"/>
</dbReference>
<feature type="transmembrane region" description="Helical" evidence="6">
    <location>
        <begin position="124"/>
        <end position="143"/>
    </location>
</feature>
<dbReference type="GO" id="GO:0005886">
    <property type="term" value="C:plasma membrane"/>
    <property type="evidence" value="ECO:0007669"/>
    <property type="project" value="UniProtKB-SubCell"/>
</dbReference>
<keyword evidence="5 6" id="KW-0472">Membrane</keyword>
<evidence type="ECO:0000256" key="5">
    <source>
        <dbReference type="ARBA" id="ARBA00023136"/>
    </source>
</evidence>
<protein>
    <submittedName>
        <fullName evidence="8">Integral membrane protein</fullName>
    </submittedName>
</protein>
<keyword evidence="2" id="KW-1003">Cell membrane</keyword>
<reference evidence="8 9" key="1">
    <citation type="submission" date="2019-03" db="EMBL/GenBank/DDBJ databases">
        <title>Genomic analyses of the natural microbiome of Caenorhabditis elegans.</title>
        <authorList>
            <person name="Samuel B."/>
        </authorList>
    </citation>
    <scope>NUCLEOTIDE SEQUENCE [LARGE SCALE GENOMIC DNA]</scope>
    <source>
        <strain evidence="8 9">JUb18</strain>
    </source>
</reference>
<evidence type="ECO:0000256" key="3">
    <source>
        <dbReference type="ARBA" id="ARBA00022692"/>
    </source>
</evidence>
<feature type="domain" description="DUF3817" evidence="7">
    <location>
        <begin position="34"/>
        <end position="148"/>
    </location>
</feature>
<evidence type="ECO:0000256" key="4">
    <source>
        <dbReference type="ARBA" id="ARBA00022989"/>
    </source>
</evidence>
<evidence type="ECO:0000259" key="7">
    <source>
        <dbReference type="Pfam" id="PF12823"/>
    </source>
</evidence>
<dbReference type="EMBL" id="SNYA01000001">
    <property type="protein sequence ID" value="TDP95822.1"/>
    <property type="molecule type" value="Genomic_DNA"/>
</dbReference>